<keyword evidence="6" id="KW-0045">Antibiotic biosynthesis</keyword>
<keyword evidence="5" id="KW-0460">Magnesium</keyword>
<evidence type="ECO:0000256" key="1">
    <source>
        <dbReference type="ARBA" id="ARBA00001946"/>
    </source>
</evidence>
<evidence type="ECO:0000256" key="5">
    <source>
        <dbReference type="ARBA" id="ARBA00022842"/>
    </source>
</evidence>
<keyword evidence="3 9" id="KW-0808">Transferase</keyword>
<evidence type="ECO:0000256" key="2">
    <source>
        <dbReference type="ARBA" id="ARBA00010990"/>
    </source>
</evidence>
<dbReference type="Proteomes" id="UP000184079">
    <property type="component" value="Unassembled WGS sequence"/>
</dbReference>
<dbReference type="Pfam" id="PF01648">
    <property type="entry name" value="ACPS"/>
    <property type="match status" value="1"/>
</dbReference>
<dbReference type="PANTHER" id="PTHR12215">
    <property type="entry name" value="PHOSPHOPANTETHEINE TRANSFERASE"/>
    <property type="match status" value="1"/>
</dbReference>
<dbReference type="NCBIfam" id="TIGR00556">
    <property type="entry name" value="pantethn_trn"/>
    <property type="match status" value="1"/>
</dbReference>
<evidence type="ECO:0000313" key="9">
    <source>
        <dbReference type="EMBL" id="SHH71942.1"/>
    </source>
</evidence>
<evidence type="ECO:0000256" key="3">
    <source>
        <dbReference type="ARBA" id="ARBA00022679"/>
    </source>
</evidence>
<reference evidence="10" key="1">
    <citation type="submission" date="2016-11" db="EMBL/GenBank/DDBJ databases">
        <authorList>
            <person name="Varghese N."/>
            <person name="Submissions S."/>
        </authorList>
    </citation>
    <scope>NUCLEOTIDE SEQUENCE [LARGE SCALE GENOMIC DNA]</scope>
    <source>
        <strain evidence="10">CGMCC 1.6496</strain>
    </source>
</reference>
<dbReference type="Pfam" id="PF22624">
    <property type="entry name" value="AASDHPPT_N"/>
    <property type="match status" value="1"/>
</dbReference>
<feature type="domain" description="4'-phosphopantetheinyl transferase N-terminal" evidence="8">
    <location>
        <begin position="14"/>
        <end position="99"/>
    </location>
</feature>
<dbReference type="InterPro" id="IPR037143">
    <property type="entry name" value="4-PPantetheinyl_Trfase_dom_sf"/>
</dbReference>
<evidence type="ECO:0000256" key="4">
    <source>
        <dbReference type="ARBA" id="ARBA00022723"/>
    </source>
</evidence>
<dbReference type="PANTHER" id="PTHR12215:SF10">
    <property type="entry name" value="L-AMINOADIPATE-SEMIALDEHYDE DEHYDROGENASE-PHOSPHOPANTETHEINYL TRANSFERASE"/>
    <property type="match status" value="1"/>
</dbReference>
<comment type="cofactor">
    <cofactor evidence="1">
        <name>Mg(2+)</name>
        <dbReference type="ChEBI" id="CHEBI:18420"/>
    </cofactor>
</comment>
<dbReference type="InterPro" id="IPR055066">
    <property type="entry name" value="AASDHPPT_N"/>
</dbReference>
<accession>A0A1M5V9J3</accession>
<proteinExistence type="inferred from homology"/>
<dbReference type="EMBL" id="FQXD01000012">
    <property type="protein sequence ID" value="SHH71942.1"/>
    <property type="molecule type" value="Genomic_DNA"/>
</dbReference>
<sequence>MNVYAVKIPEELSDYEFANYLKGITNERKEELVNNLDRTESIRSLFGILLIQQVLYEKGININNISFCYNDYGKPFLYGQNTVHFNISHSGEWVVCATDILPIGIDIEKIKPIDLKIAKLFFSKEEYEFIKSMPNRTKLFTFYEYWTLKESYVKAVGKGLSIPLDSFSILNNKDMYFLKGEHKSKYYFYQPKFNECYALALCTQNSVRDFKITYFKYKNLIH</sequence>
<dbReference type="GO" id="GO:0005829">
    <property type="term" value="C:cytosol"/>
    <property type="evidence" value="ECO:0007669"/>
    <property type="project" value="TreeGrafter"/>
</dbReference>
<evidence type="ECO:0000256" key="6">
    <source>
        <dbReference type="ARBA" id="ARBA00023194"/>
    </source>
</evidence>
<dbReference type="SUPFAM" id="SSF56214">
    <property type="entry name" value="4'-phosphopantetheinyl transferase"/>
    <property type="match status" value="2"/>
</dbReference>
<name>A0A1M5V9J3_9BACI</name>
<keyword evidence="4" id="KW-0479">Metal-binding</keyword>
<evidence type="ECO:0000313" key="10">
    <source>
        <dbReference type="Proteomes" id="UP000184079"/>
    </source>
</evidence>
<gene>
    <name evidence="9" type="ORF">SAMN05421807_1122</name>
</gene>
<organism evidence="9 10">
    <name type="scientific">Virgibacillus chiguensis</name>
    <dbReference type="NCBI Taxonomy" id="411959"/>
    <lineage>
        <taxon>Bacteria</taxon>
        <taxon>Bacillati</taxon>
        <taxon>Bacillota</taxon>
        <taxon>Bacilli</taxon>
        <taxon>Bacillales</taxon>
        <taxon>Bacillaceae</taxon>
        <taxon>Virgibacillus</taxon>
    </lineage>
</organism>
<dbReference type="GO" id="GO:0019878">
    <property type="term" value="P:lysine biosynthetic process via aminoadipic acid"/>
    <property type="evidence" value="ECO:0007669"/>
    <property type="project" value="TreeGrafter"/>
</dbReference>
<evidence type="ECO:0000259" key="7">
    <source>
        <dbReference type="Pfam" id="PF01648"/>
    </source>
</evidence>
<keyword evidence="10" id="KW-1185">Reference proteome</keyword>
<dbReference type="InterPro" id="IPR004568">
    <property type="entry name" value="Ppantetheine-prot_Trfase_dom"/>
</dbReference>
<dbReference type="GO" id="GO:0008897">
    <property type="term" value="F:holo-[acyl-carrier-protein] synthase activity"/>
    <property type="evidence" value="ECO:0007669"/>
    <property type="project" value="InterPro"/>
</dbReference>
<dbReference type="InterPro" id="IPR008278">
    <property type="entry name" value="4-PPantetheinyl_Trfase_dom"/>
</dbReference>
<dbReference type="AlphaFoldDB" id="A0A1M5V9J3"/>
<dbReference type="Gene3D" id="3.90.470.20">
    <property type="entry name" value="4'-phosphopantetheinyl transferase domain"/>
    <property type="match status" value="2"/>
</dbReference>
<evidence type="ECO:0000259" key="8">
    <source>
        <dbReference type="Pfam" id="PF22624"/>
    </source>
</evidence>
<protein>
    <submittedName>
        <fullName evidence="9">4'-phosphopantetheinyl transferase</fullName>
    </submittedName>
</protein>
<comment type="similarity">
    <text evidence="2">Belongs to the P-Pant transferase superfamily. Gsp/Sfp/HetI/AcpT family.</text>
</comment>
<dbReference type="GO" id="GO:0000287">
    <property type="term" value="F:magnesium ion binding"/>
    <property type="evidence" value="ECO:0007669"/>
    <property type="project" value="InterPro"/>
</dbReference>
<dbReference type="OrthoDB" id="9808281at2"/>
<feature type="domain" description="4'-phosphopantetheinyl transferase" evidence="7">
    <location>
        <begin position="102"/>
        <end position="202"/>
    </location>
</feature>
<dbReference type="GO" id="GO:0017000">
    <property type="term" value="P:antibiotic biosynthetic process"/>
    <property type="evidence" value="ECO:0007669"/>
    <property type="project" value="UniProtKB-KW"/>
</dbReference>
<dbReference type="GO" id="GO:0006633">
    <property type="term" value="P:fatty acid biosynthetic process"/>
    <property type="evidence" value="ECO:0007669"/>
    <property type="project" value="InterPro"/>
</dbReference>
<dbReference type="InterPro" id="IPR050559">
    <property type="entry name" value="P-Pant_transferase_sf"/>
</dbReference>
<dbReference type="RefSeq" id="WP_073010335.1">
    <property type="nucleotide sequence ID" value="NZ_FQXD01000012.1"/>
</dbReference>